<gene>
    <name evidence="1" type="ORF">V2H45_01110</name>
</gene>
<keyword evidence="2" id="KW-1185">Reference proteome</keyword>
<evidence type="ECO:0000313" key="1">
    <source>
        <dbReference type="EMBL" id="MEE3715339.1"/>
    </source>
</evidence>
<dbReference type="EMBL" id="JAZBJZ010000002">
    <property type="protein sequence ID" value="MEE3715339.1"/>
    <property type="molecule type" value="Genomic_DNA"/>
</dbReference>
<comment type="caution">
    <text evidence="1">The sequence shown here is derived from an EMBL/GenBank/DDBJ whole genome shotgun (WGS) entry which is preliminary data.</text>
</comment>
<dbReference type="Proteomes" id="UP001333818">
    <property type="component" value="Unassembled WGS sequence"/>
</dbReference>
<dbReference type="AlphaFoldDB" id="A0AAW9PUL6"/>
<dbReference type="PANTHER" id="PTHR34123:SF1">
    <property type="entry name" value="OS04G0578200 PROTEIN"/>
    <property type="match status" value="1"/>
</dbReference>
<dbReference type="RefSeq" id="WP_330481755.1">
    <property type="nucleotide sequence ID" value="NZ_JAZBJZ010000002.1"/>
</dbReference>
<dbReference type="PANTHER" id="PTHR34123">
    <property type="entry name" value="OS04G0578200 PROTEIN"/>
    <property type="match status" value="1"/>
</dbReference>
<sequence length="130" mass="15439">MDSNLIEIVKADYQKFPEAQTYSIYAEDVYFKDPVYNFRGLAQYKKMIGFITTWFKALKLDLHEIDRTENAIKTRWTMSWDAPLPWKPRISVTGYSELQVNEAGLISSHIDYWDCDRWDVVKQHFIFSAK</sequence>
<dbReference type="SUPFAM" id="SSF54427">
    <property type="entry name" value="NTF2-like"/>
    <property type="match status" value="1"/>
</dbReference>
<protein>
    <submittedName>
        <fullName evidence="1">DUF2358 domain-containing protein</fullName>
    </submittedName>
</protein>
<dbReference type="Gene3D" id="3.10.450.50">
    <property type="match status" value="1"/>
</dbReference>
<reference evidence="1" key="1">
    <citation type="submission" date="2024-01" db="EMBL/GenBank/DDBJ databases">
        <title>Bank of Algae and Cyanobacteria of the Azores (BACA) strain genomes.</title>
        <authorList>
            <person name="Luz R."/>
            <person name="Cordeiro R."/>
            <person name="Fonseca A."/>
            <person name="Goncalves V."/>
        </authorList>
    </citation>
    <scope>NUCLEOTIDE SEQUENCE</scope>
    <source>
        <strain evidence="1">BACA0141</strain>
    </source>
</reference>
<evidence type="ECO:0000313" key="2">
    <source>
        <dbReference type="Proteomes" id="UP001333818"/>
    </source>
</evidence>
<dbReference type="InterPro" id="IPR018790">
    <property type="entry name" value="DUF2358"/>
</dbReference>
<dbReference type="InterPro" id="IPR032710">
    <property type="entry name" value="NTF2-like_dom_sf"/>
</dbReference>
<proteinExistence type="predicted"/>
<name>A0AAW9PUL6_9CYAN</name>
<organism evidence="1 2">
    <name type="scientific">Tumidithrix elongata BACA0141</name>
    <dbReference type="NCBI Taxonomy" id="2716417"/>
    <lineage>
        <taxon>Bacteria</taxon>
        <taxon>Bacillati</taxon>
        <taxon>Cyanobacteriota</taxon>
        <taxon>Cyanophyceae</taxon>
        <taxon>Pseudanabaenales</taxon>
        <taxon>Pseudanabaenaceae</taxon>
        <taxon>Tumidithrix</taxon>
        <taxon>Tumidithrix elongata</taxon>
    </lineage>
</organism>
<dbReference type="Pfam" id="PF10184">
    <property type="entry name" value="DUF2358"/>
    <property type="match status" value="1"/>
</dbReference>
<accession>A0AAW9PUL6</accession>